<reference evidence="5 6" key="1">
    <citation type="submission" date="2018-08" db="EMBL/GenBank/DDBJ databases">
        <title>Flavobacterium tibetense sp. nov., isolated from a wetland YonghuCo on Tibetan Plateau.</title>
        <authorList>
            <person name="Phurbu D."/>
            <person name="Lu H."/>
            <person name="Xing P."/>
        </authorList>
    </citation>
    <scope>NUCLEOTIDE SEQUENCE [LARGE SCALE GENOMIC DNA]</scope>
    <source>
        <strain evidence="5 6">DJC</strain>
    </source>
</reference>
<protein>
    <submittedName>
        <fullName evidence="5">Transcriptional regulator</fullName>
    </submittedName>
</protein>
<dbReference type="Gene3D" id="1.10.10.10">
    <property type="entry name" value="Winged helix-like DNA-binding domain superfamily/Winged helix DNA-binding domain"/>
    <property type="match status" value="1"/>
</dbReference>
<dbReference type="NCBIfam" id="NF033788">
    <property type="entry name" value="HTH_metalloreg"/>
    <property type="match status" value="1"/>
</dbReference>
<keyword evidence="1" id="KW-0805">Transcription regulation</keyword>
<dbReference type="CDD" id="cd00090">
    <property type="entry name" value="HTH_ARSR"/>
    <property type="match status" value="1"/>
</dbReference>
<feature type="domain" description="HTH arsR-type" evidence="4">
    <location>
        <begin position="1"/>
        <end position="95"/>
    </location>
</feature>
<dbReference type="RefSeq" id="WP_118153767.1">
    <property type="nucleotide sequence ID" value="NZ_QWEY01000008.1"/>
</dbReference>
<dbReference type="PROSITE" id="PS50987">
    <property type="entry name" value="HTH_ARSR_2"/>
    <property type="match status" value="1"/>
</dbReference>
<evidence type="ECO:0000256" key="3">
    <source>
        <dbReference type="ARBA" id="ARBA00023163"/>
    </source>
</evidence>
<keyword evidence="2" id="KW-0238">DNA-binding</keyword>
<keyword evidence="3" id="KW-0804">Transcription</keyword>
<evidence type="ECO:0000256" key="2">
    <source>
        <dbReference type="ARBA" id="ARBA00023125"/>
    </source>
</evidence>
<accession>A0A411Z088</accession>
<keyword evidence="6" id="KW-1185">Reference proteome</keyword>
<sequence length="100" mass="10619">MDIDLAASRLSALGNATRLRLYRLLVRAGDAGLSVGQIQERLGIPGSTLSHHCRALISVGLIQQERVGTSLICRTNYPAMRGLIDDLLAECCADAGEAGK</sequence>
<dbReference type="Pfam" id="PF12840">
    <property type="entry name" value="HTH_20"/>
    <property type="match status" value="1"/>
</dbReference>
<dbReference type="GO" id="GO:0003700">
    <property type="term" value="F:DNA-binding transcription factor activity"/>
    <property type="evidence" value="ECO:0007669"/>
    <property type="project" value="InterPro"/>
</dbReference>
<dbReference type="InterPro" id="IPR036390">
    <property type="entry name" value="WH_DNA-bd_sf"/>
</dbReference>
<dbReference type="OrthoDB" id="9804742at2"/>
<evidence type="ECO:0000313" key="6">
    <source>
        <dbReference type="Proteomes" id="UP000284547"/>
    </source>
</evidence>
<organism evidence="5 6">
    <name type="scientific">Pseudotabrizicola alkalilacus</name>
    <dbReference type="NCBI Taxonomy" id="2305252"/>
    <lineage>
        <taxon>Bacteria</taxon>
        <taxon>Pseudomonadati</taxon>
        <taxon>Pseudomonadota</taxon>
        <taxon>Alphaproteobacteria</taxon>
        <taxon>Rhodobacterales</taxon>
        <taxon>Paracoccaceae</taxon>
        <taxon>Pseudotabrizicola</taxon>
    </lineage>
</organism>
<dbReference type="EMBL" id="QWEY01000008">
    <property type="protein sequence ID" value="RGP36467.1"/>
    <property type="molecule type" value="Genomic_DNA"/>
</dbReference>
<dbReference type="GO" id="GO:0003677">
    <property type="term" value="F:DNA binding"/>
    <property type="evidence" value="ECO:0007669"/>
    <property type="project" value="UniProtKB-KW"/>
</dbReference>
<evidence type="ECO:0000313" key="5">
    <source>
        <dbReference type="EMBL" id="RGP36467.1"/>
    </source>
</evidence>
<dbReference type="InterPro" id="IPR001845">
    <property type="entry name" value="HTH_ArsR_DNA-bd_dom"/>
</dbReference>
<name>A0A411Z088_9RHOB</name>
<dbReference type="InterPro" id="IPR011991">
    <property type="entry name" value="ArsR-like_HTH"/>
</dbReference>
<dbReference type="PANTHER" id="PTHR43132">
    <property type="entry name" value="ARSENICAL RESISTANCE OPERON REPRESSOR ARSR-RELATED"/>
    <property type="match status" value="1"/>
</dbReference>
<dbReference type="SUPFAM" id="SSF46785">
    <property type="entry name" value="Winged helix' DNA-binding domain"/>
    <property type="match status" value="1"/>
</dbReference>
<evidence type="ECO:0000256" key="1">
    <source>
        <dbReference type="ARBA" id="ARBA00023015"/>
    </source>
</evidence>
<dbReference type="InterPro" id="IPR036388">
    <property type="entry name" value="WH-like_DNA-bd_sf"/>
</dbReference>
<gene>
    <name evidence="5" type="ORF">D1012_14860</name>
</gene>
<dbReference type="Proteomes" id="UP000284547">
    <property type="component" value="Unassembled WGS sequence"/>
</dbReference>
<dbReference type="InterPro" id="IPR051011">
    <property type="entry name" value="Metal_resp_trans_reg"/>
</dbReference>
<dbReference type="PANTHER" id="PTHR43132:SF2">
    <property type="entry name" value="ARSENICAL RESISTANCE OPERON REPRESSOR ARSR-RELATED"/>
    <property type="match status" value="1"/>
</dbReference>
<dbReference type="AlphaFoldDB" id="A0A411Z088"/>
<dbReference type="SMART" id="SM00418">
    <property type="entry name" value="HTH_ARSR"/>
    <property type="match status" value="1"/>
</dbReference>
<comment type="caution">
    <text evidence="5">The sequence shown here is derived from an EMBL/GenBank/DDBJ whole genome shotgun (WGS) entry which is preliminary data.</text>
</comment>
<evidence type="ECO:0000259" key="4">
    <source>
        <dbReference type="PROSITE" id="PS50987"/>
    </source>
</evidence>
<proteinExistence type="predicted"/>